<reference evidence="2 3" key="1">
    <citation type="submission" date="2017-12" db="EMBL/GenBank/DDBJ databases">
        <title>Sequencing the genomes of 1000 Actinobacteria strains.</title>
        <authorList>
            <person name="Klenk H.-P."/>
        </authorList>
    </citation>
    <scope>NUCLEOTIDE SEQUENCE [LARGE SCALE GENOMIC DNA]</scope>
    <source>
        <strain evidence="2 3">DSM 45165</strain>
    </source>
</reference>
<dbReference type="Proteomes" id="UP000550260">
    <property type="component" value="Unassembled WGS sequence"/>
</dbReference>
<dbReference type="Proteomes" id="UP000233750">
    <property type="component" value="Unassembled WGS sequence"/>
</dbReference>
<accession>A0A8E1VU86</accession>
<dbReference type="OrthoDB" id="3695711at2"/>
<protein>
    <submittedName>
        <fullName evidence="2">Uncharacterized protein</fullName>
    </submittedName>
</protein>
<keyword evidence="3" id="KW-1185">Reference proteome</keyword>
<name>A0A2N3WNK9_9PSEU</name>
<dbReference type="EMBL" id="JACJHR010000004">
    <property type="protein sequence ID" value="MBB2498398.1"/>
    <property type="molecule type" value="Genomic_DNA"/>
</dbReference>
<sequence>MPILFNRAQAASVGAEAARAARRGRTVFAAMFNAPFTASGSVAGWAEQIEAVEAEGWMLSDFSAVLDDTGRPRAYCVFRRTL</sequence>
<proteinExistence type="predicted"/>
<gene>
    <name evidence="2" type="ORF">ATK30_6362</name>
    <name evidence="1" type="ORF">H5411_04500</name>
</gene>
<dbReference type="AlphaFoldDB" id="A0A2N3WNK9"/>
<evidence type="ECO:0000313" key="2">
    <source>
        <dbReference type="EMBL" id="PKV95442.1"/>
    </source>
</evidence>
<organism evidence="2 3">
    <name type="scientific">Amycolatopsis echigonensis</name>
    <dbReference type="NCBI Taxonomy" id="2576905"/>
    <lineage>
        <taxon>Bacteria</taxon>
        <taxon>Bacillati</taxon>
        <taxon>Actinomycetota</taxon>
        <taxon>Actinomycetes</taxon>
        <taxon>Pseudonocardiales</taxon>
        <taxon>Pseudonocardiaceae</taxon>
        <taxon>Amycolatopsis</taxon>
    </lineage>
</organism>
<evidence type="ECO:0000313" key="4">
    <source>
        <dbReference type="Proteomes" id="UP000550260"/>
    </source>
</evidence>
<evidence type="ECO:0000313" key="3">
    <source>
        <dbReference type="Proteomes" id="UP000233750"/>
    </source>
</evidence>
<reference evidence="1 4" key="2">
    <citation type="submission" date="2020-08" db="EMBL/GenBank/DDBJ databases">
        <title>Amycolatopsis echigonensis JCM 21831.</title>
        <authorList>
            <person name="Tedsree N."/>
            <person name="Kuncharoen N."/>
            <person name="Likhitwitayawuid K."/>
            <person name="Tanasupawat S."/>
        </authorList>
    </citation>
    <scope>NUCLEOTIDE SEQUENCE [LARGE SCALE GENOMIC DNA]</scope>
    <source>
        <strain evidence="1 4">JCM 21831</strain>
    </source>
</reference>
<dbReference type="RefSeq" id="WP_134667137.1">
    <property type="nucleotide sequence ID" value="NZ_JACJHR010000004.1"/>
</dbReference>
<dbReference type="EMBL" id="PJMY01000003">
    <property type="protein sequence ID" value="PKV95442.1"/>
    <property type="molecule type" value="Genomic_DNA"/>
</dbReference>
<evidence type="ECO:0000313" key="1">
    <source>
        <dbReference type="EMBL" id="MBB2498398.1"/>
    </source>
</evidence>
<comment type="caution">
    <text evidence="2">The sequence shown here is derived from an EMBL/GenBank/DDBJ whole genome shotgun (WGS) entry which is preliminary data.</text>
</comment>
<accession>A0A2N3WNK9</accession>